<name>A0A9D3YQ55_DREPO</name>
<keyword evidence="5" id="KW-1185">Reference proteome</keyword>
<sequence>MWIASINGAVVMVLVCAACGVAAVAAVQARPDFNCYLNGEIILRNPNPSKMVWVNASNAVNASCRAAFLVDSPQIDADRASVRISGCSTDTDISVVFSAETGIPDLVTEESAVFYTIRCLVTPGEGFTRDYVDKSWVTHVVNTKKLEKATPKLKLDSSIFKPTKPPERTDVSPVTGMPGMTVRTVATTTTLPSAKLFEELSWVVQGPEGYRIKPMNCSVSSGILADGSRHVLQLIENGCSVYKDIVSNFRIPNASEPHRAVASFWAFRFDGSNEVNLACTLKGCLLKSKKCDWTCSPRRRRSFDDIIRMNKIPSASIVSSRDIRQNIRDVQIGFPGMTTNEHDVTIRKRDVSNAVKTSDSGFEGYVRVTIYVYDEVDRIELSLRSATPPTTWFPSAMLTLTVSVFEFLL</sequence>
<evidence type="ECO:0000313" key="4">
    <source>
        <dbReference type="EMBL" id="KAH3704999.1"/>
    </source>
</evidence>
<accession>A0A9D3YQ55</accession>
<evidence type="ECO:0000256" key="1">
    <source>
        <dbReference type="ARBA" id="ARBA00023157"/>
    </source>
</evidence>
<reference evidence="4" key="2">
    <citation type="submission" date="2020-11" db="EMBL/GenBank/DDBJ databases">
        <authorList>
            <person name="McCartney M.A."/>
            <person name="Auch B."/>
            <person name="Kono T."/>
            <person name="Mallez S."/>
            <person name="Becker A."/>
            <person name="Gohl D.M."/>
            <person name="Silverstein K.A.T."/>
            <person name="Koren S."/>
            <person name="Bechman K.B."/>
            <person name="Herman A."/>
            <person name="Abrahante J.E."/>
            <person name="Garbe J."/>
        </authorList>
    </citation>
    <scope>NUCLEOTIDE SEQUENCE</scope>
    <source>
        <strain evidence="4">Duluth1</strain>
        <tissue evidence="4">Whole animal</tissue>
    </source>
</reference>
<dbReference type="Gene3D" id="2.60.40.4100">
    <property type="entry name" value="Zona pellucida, ZP-C domain"/>
    <property type="match status" value="1"/>
</dbReference>
<keyword evidence="1" id="KW-1015">Disulfide bond</keyword>
<comment type="caution">
    <text evidence="4">The sequence shown here is derived from an EMBL/GenBank/DDBJ whole genome shotgun (WGS) entry which is preliminary data.</text>
</comment>
<evidence type="ECO:0000259" key="3">
    <source>
        <dbReference type="PROSITE" id="PS51034"/>
    </source>
</evidence>
<dbReference type="InterPro" id="IPR001507">
    <property type="entry name" value="ZP_dom"/>
</dbReference>
<evidence type="ECO:0000313" key="5">
    <source>
        <dbReference type="Proteomes" id="UP000828390"/>
    </source>
</evidence>
<feature type="chain" id="PRO_5038475289" description="ZP domain-containing protein" evidence="2">
    <location>
        <begin position="30"/>
        <end position="409"/>
    </location>
</feature>
<evidence type="ECO:0000256" key="2">
    <source>
        <dbReference type="SAM" id="SignalP"/>
    </source>
</evidence>
<dbReference type="EMBL" id="JAIWYP010000015">
    <property type="protein sequence ID" value="KAH3704999.1"/>
    <property type="molecule type" value="Genomic_DNA"/>
</dbReference>
<reference evidence="4" key="1">
    <citation type="journal article" date="2019" name="bioRxiv">
        <title>The Genome of the Zebra Mussel, Dreissena polymorpha: A Resource for Invasive Species Research.</title>
        <authorList>
            <person name="McCartney M.A."/>
            <person name="Auch B."/>
            <person name="Kono T."/>
            <person name="Mallez S."/>
            <person name="Zhang Y."/>
            <person name="Obille A."/>
            <person name="Becker A."/>
            <person name="Abrahante J.E."/>
            <person name="Garbe J."/>
            <person name="Badalamenti J.P."/>
            <person name="Herman A."/>
            <person name="Mangelson H."/>
            <person name="Liachko I."/>
            <person name="Sullivan S."/>
            <person name="Sone E.D."/>
            <person name="Koren S."/>
            <person name="Silverstein K.A.T."/>
            <person name="Beckman K.B."/>
            <person name="Gohl D.M."/>
        </authorList>
    </citation>
    <scope>NUCLEOTIDE SEQUENCE</scope>
    <source>
        <strain evidence="4">Duluth1</strain>
        <tissue evidence="4">Whole animal</tissue>
    </source>
</reference>
<gene>
    <name evidence="4" type="ORF">DPMN_080061</name>
</gene>
<feature type="domain" description="ZP" evidence="3">
    <location>
        <begin position="34"/>
        <end position="302"/>
    </location>
</feature>
<dbReference type="PROSITE" id="PS51034">
    <property type="entry name" value="ZP_2"/>
    <property type="match status" value="1"/>
</dbReference>
<dbReference type="Pfam" id="PF00100">
    <property type="entry name" value="Zona_pellucida"/>
    <property type="match status" value="1"/>
</dbReference>
<organism evidence="4 5">
    <name type="scientific">Dreissena polymorpha</name>
    <name type="common">Zebra mussel</name>
    <name type="synonym">Mytilus polymorpha</name>
    <dbReference type="NCBI Taxonomy" id="45954"/>
    <lineage>
        <taxon>Eukaryota</taxon>
        <taxon>Metazoa</taxon>
        <taxon>Spiralia</taxon>
        <taxon>Lophotrochozoa</taxon>
        <taxon>Mollusca</taxon>
        <taxon>Bivalvia</taxon>
        <taxon>Autobranchia</taxon>
        <taxon>Heteroconchia</taxon>
        <taxon>Euheterodonta</taxon>
        <taxon>Imparidentia</taxon>
        <taxon>Neoheterodontei</taxon>
        <taxon>Myida</taxon>
        <taxon>Dreissenoidea</taxon>
        <taxon>Dreissenidae</taxon>
        <taxon>Dreissena</taxon>
    </lineage>
</organism>
<dbReference type="OrthoDB" id="6159947at2759"/>
<dbReference type="InterPro" id="IPR055355">
    <property type="entry name" value="ZP-C"/>
</dbReference>
<feature type="signal peptide" evidence="2">
    <location>
        <begin position="1"/>
        <end position="29"/>
    </location>
</feature>
<dbReference type="AlphaFoldDB" id="A0A9D3YQ55"/>
<protein>
    <recommendedName>
        <fullName evidence="3">ZP domain-containing protein</fullName>
    </recommendedName>
</protein>
<keyword evidence="2" id="KW-0732">Signal</keyword>
<dbReference type="InterPro" id="IPR042235">
    <property type="entry name" value="ZP-C_dom"/>
</dbReference>
<dbReference type="Proteomes" id="UP000828390">
    <property type="component" value="Unassembled WGS sequence"/>
</dbReference>
<proteinExistence type="predicted"/>